<dbReference type="InterPro" id="IPR036770">
    <property type="entry name" value="Ankyrin_rpt-contain_sf"/>
</dbReference>
<dbReference type="InterPro" id="IPR002110">
    <property type="entry name" value="Ankyrin_rpt"/>
</dbReference>
<accession>A0A9W9FC58</accession>
<organism evidence="2 3">
    <name type="scientific">Penicillium angulare</name>
    <dbReference type="NCBI Taxonomy" id="116970"/>
    <lineage>
        <taxon>Eukaryota</taxon>
        <taxon>Fungi</taxon>
        <taxon>Dikarya</taxon>
        <taxon>Ascomycota</taxon>
        <taxon>Pezizomycotina</taxon>
        <taxon>Eurotiomycetes</taxon>
        <taxon>Eurotiomycetidae</taxon>
        <taxon>Eurotiales</taxon>
        <taxon>Aspergillaceae</taxon>
        <taxon>Penicillium</taxon>
    </lineage>
</organism>
<evidence type="ECO:0000313" key="2">
    <source>
        <dbReference type="EMBL" id="KAJ5097536.1"/>
    </source>
</evidence>
<evidence type="ECO:0000313" key="3">
    <source>
        <dbReference type="Proteomes" id="UP001149165"/>
    </source>
</evidence>
<sequence length="578" mass="66586">MSTIEISDTASISSRQSELPEDDTPQWNLFLDCLVDRIRAFAMGIRGKEAEEDPLTPDQFLDLEERLQGRDADMSHAEMIIYAKQTRLNILPPELIYQLLDRLFNFQREDEENLDLVSLHTLHSLRQASPQIYEIVEEYMSDSAQKWIKFKEYELDFYRNRDHVRDDPAGPWQLDVYKIPDLDKTRVPIQAITSCCECFAILDEFSLISAEGFDSNGKSFLAWAIEKNHQFGTNWIIDQVPAESEFWKPGSEVGEENHALRLLVEASNSDGFHRLWSKLIVADALETSDLDWMHSDYYKLKLCTFVTGELANIFLDDHEINIGDVGKYYLDSPQSRDGERPLRTDDDPSPVTTSWHEAAKYNPNENILIFLDEHSGIDPNIRNRLGLTPIMYAAEGENSIAVQWLSLYADPLVTLPSRPETQFPYALKAVAQNHSYNSDTMWEAMLDALPTEAFDDFLMAQKMFNFIIDGLWAAGFEPRDPHPQPPLPENRIITMFLAAEKCQQLTNRLPERWEDSLEQVSVTARARNFGYSFLPPSMIRRRYEANTKPGRPELPKPKPTDDLFTNFASLFRRRPQGL</sequence>
<dbReference type="Gene3D" id="1.25.40.20">
    <property type="entry name" value="Ankyrin repeat-containing domain"/>
    <property type="match status" value="1"/>
</dbReference>
<keyword evidence="3" id="KW-1185">Reference proteome</keyword>
<dbReference type="OrthoDB" id="4267003at2759"/>
<dbReference type="EMBL" id="JAPQKH010000005">
    <property type="protein sequence ID" value="KAJ5097536.1"/>
    <property type="molecule type" value="Genomic_DNA"/>
</dbReference>
<feature type="region of interest" description="Disordered" evidence="1">
    <location>
        <begin position="332"/>
        <end position="352"/>
    </location>
</feature>
<gene>
    <name evidence="2" type="ORF">N7456_008257</name>
</gene>
<reference evidence="2" key="1">
    <citation type="submission" date="2022-11" db="EMBL/GenBank/DDBJ databases">
        <authorList>
            <person name="Petersen C."/>
        </authorList>
    </citation>
    <scope>NUCLEOTIDE SEQUENCE</scope>
    <source>
        <strain evidence="2">IBT 30069</strain>
    </source>
</reference>
<feature type="compositionally biased region" description="Basic and acidic residues" evidence="1">
    <location>
        <begin position="334"/>
        <end position="346"/>
    </location>
</feature>
<feature type="compositionally biased region" description="Polar residues" evidence="1">
    <location>
        <begin position="1"/>
        <end position="17"/>
    </location>
</feature>
<dbReference type="Proteomes" id="UP001149165">
    <property type="component" value="Unassembled WGS sequence"/>
</dbReference>
<feature type="region of interest" description="Disordered" evidence="1">
    <location>
        <begin position="1"/>
        <end position="22"/>
    </location>
</feature>
<proteinExistence type="predicted"/>
<protein>
    <submittedName>
        <fullName evidence="2">Uncharacterized protein</fullName>
    </submittedName>
</protein>
<reference evidence="2" key="2">
    <citation type="journal article" date="2023" name="IMA Fungus">
        <title>Comparative genomic study of the Penicillium genus elucidates a diverse pangenome and 15 lateral gene transfer events.</title>
        <authorList>
            <person name="Petersen C."/>
            <person name="Sorensen T."/>
            <person name="Nielsen M.R."/>
            <person name="Sondergaard T.E."/>
            <person name="Sorensen J.L."/>
            <person name="Fitzpatrick D.A."/>
            <person name="Frisvad J.C."/>
            <person name="Nielsen K.L."/>
        </authorList>
    </citation>
    <scope>NUCLEOTIDE SEQUENCE</scope>
    <source>
        <strain evidence="2">IBT 30069</strain>
    </source>
</reference>
<name>A0A9W9FC58_9EURO</name>
<dbReference type="Pfam" id="PF13637">
    <property type="entry name" value="Ank_4"/>
    <property type="match status" value="1"/>
</dbReference>
<evidence type="ECO:0000256" key="1">
    <source>
        <dbReference type="SAM" id="MobiDB-lite"/>
    </source>
</evidence>
<comment type="caution">
    <text evidence="2">The sequence shown here is derived from an EMBL/GenBank/DDBJ whole genome shotgun (WGS) entry which is preliminary data.</text>
</comment>
<dbReference type="AlphaFoldDB" id="A0A9W9FC58"/>
<dbReference type="SUPFAM" id="SSF48403">
    <property type="entry name" value="Ankyrin repeat"/>
    <property type="match status" value="1"/>
</dbReference>